<evidence type="ECO:0000256" key="3">
    <source>
        <dbReference type="ARBA" id="ARBA00022448"/>
    </source>
</evidence>
<feature type="transmembrane region" description="Helical" evidence="7">
    <location>
        <begin position="170"/>
        <end position="188"/>
    </location>
</feature>
<evidence type="ECO:0000313" key="9">
    <source>
        <dbReference type="EMBL" id="BBZ23830.1"/>
    </source>
</evidence>
<dbReference type="PANTHER" id="PTHR23506">
    <property type="entry name" value="GH10249P"/>
    <property type="match status" value="1"/>
</dbReference>
<feature type="transmembrane region" description="Helical" evidence="7">
    <location>
        <begin position="281"/>
        <end position="312"/>
    </location>
</feature>
<dbReference type="EMBL" id="AP022609">
    <property type="protein sequence ID" value="BBZ23830.1"/>
    <property type="molecule type" value="Genomic_DNA"/>
</dbReference>
<feature type="transmembrane region" description="Helical" evidence="7">
    <location>
        <begin position="219"/>
        <end position="242"/>
    </location>
</feature>
<dbReference type="InterPro" id="IPR020846">
    <property type="entry name" value="MFS_dom"/>
</dbReference>
<dbReference type="InterPro" id="IPR036259">
    <property type="entry name" value="MFS_trans_sf"/>
</dbReference>
<dbReference type="Proteomes" id="UP000467260">
    <property type="component" value="Chromosome"/>
</dbReference>
<evidence type="ECO:0000259" key="8">
    <source>
        <dbReference type="PROSITE" id="PS50850"/>
    </source>
</evidence>
<sequence length="450" mass="46547">MTSDSPAAPARLQREIWVLLGANVLIALGYGVVSPVLPVYARHFGVSISATTFLITAFALTRLLFAPVSGLLVQRRGEREVYVAGLLIVSVSTMACAFVQTYWQLLFFRALGGVGSTMFFIAAVGLMIRISPEDARGRVAGMFATAFLLGTVGGPILGSLTAGFGLNAPFLFYGSVLLVTATGVFVSLRHSHLAAPAESSGPTVSVREALGNRAYRSALLSNFATGWSVFGLRVALLPLFITEVLDRGPAFAGLALATVGVGNVCAVLPSGQLSDRIGRRGLLMVGLAACGVTTVLLGASTSLAVFLVVAYLTGVASGIYGSPQQAVISDLVGNQARAGTAVATYQMMADFGSIVGSVAVGQIAERLSFEWGFAISGGVLLVAAVTWVWAPETRDSEPIGGVADAAWLGSDDGDTGPAGQRGGQLRGSAEVLLHSEDDIAEQCGDARGER</sequence>
<evidence type="ECO:0000256" key="6">
    <source>
        <dbReference type="ARBA" id="ARBA00023136"/>
    </source>
</evidence>
<reference evidence="9 10" key="1">
    <citation type="journal article" date="2019" name="Emerg. Microbes Infect.">
        <title>Comprehensive subspecies identification of 175 nontuberculous mycobacteria species based on 7547 genomic profiles.</title>
        <authorList>
            <person name="Matsumoto Y."/>
            <person name="Kinjo T."/>
            <person name="Motooka D."/>
            <person name="Nabeya D."/>
            <person name="Jung N."/>
            <person name="Uechi K."/>
            <person name="Horii T."/>
            <person name="Iida T."/>
            <person name="Fujita J."/>
            <person name="Nakamura S."/>
        </authorList>
    </citation>
    <scope>NUCLEOTIDE SEQUENCE [LARGE SCALE GENOMIC DNA]</scope>
    <source>
        <strain evidence="9 10">JCM 13571</strain>
    </source>
</reference>
<proteinExistence type="inferred from homology"/>
<protein>
    <submittedName>
        <fullName evidence="9">MFS transporter</fullName>
    </submittedName>
</protein>
<feature type="transmembrane region" description="Helical" evidence="7">
    <location>
        <begin position="106"/>
        <end position="128"/>
    </location>
</feature>
<keyword evidence="3" id="KW-0813">Transport</keyword>
<dbReference type="InterPro" id="IPR005829">
    <property type="entry name" value="Sugar_transporter_CS"/>
</dbReference>
<feature type="transmembrane region" description="Helical" evidence="7">
    <location>
        <begin position="371"/>
        <end position="390"/>
    </location>
</feature>
<dbReference type="PANTHER" id="PTHR23506:SF23">
    <property type="entry name" value="GH10249P"/>
    <property type="match status" value="1"/>
</dbReference>
<keyword evidence="5 7" id="KW-1133">Transmembrane helix</keyword>
<dbReference type="SUPFAM" id="SSF103473">
    <property type="entry name" value="MFS general substrate transporter"/>
    <property type="match status" value="1"/>
</dbReference>
<gene>
    <name evidence="9" type="ORF">MHIB_22480</name>
</gene>
<evidence type="ECO:0000313" key="10">
    <source>
        <dbReference type="Proteomes" id="UP000467260"/>
    </source>
</evidence>
<organism evidence="9 10">
    <name type="scientific">Mycolicibacter hiberniae</name>
    <dbReference type="NCBI Taxonomy" id="29314"/>
    <lineage>
        <taxon>Bacteria</taxon>
        <taxon>Bacillati</taxon>
        <taxon>Actinomycetota</taxon>
        <taxon>Actinomycetes</taxon>
        <taxon>Mycobacteriales</taxon>
        <taxon>Mycobacteriaceae</taxon>
        <taxon>Mycolicibacter</taxon>
    </lineage>
</organism>
<feature type="transmembrane region" description="Helical" evidence="7">
    <location>
        <begin position="16"/>
        <end position="33"/>
    </location>
</feature>
<dbReference type="PROSITE" id="PS50850">
    <property type="entry name" value="MFS"/>
    <property type="match status" value="1"/>
</dbReference>
<feature type="domain" description="Major facilitator superfamily (MFS) profile" evidence="8">
    <location>
        <begin position="15"/>
        <end position="394"/>
    </location>
</feature>
<dbReference type="AlphaFoldDB" id="A0A7I7X3E3"/>
<dbReference type="PRINTS" id="PR01035">
    <property type="entry name" value="TCRTETA"/>
</dbReference>
<keyword evidence="10" id="KW-1185">Reference proteome</keyword>
<keyword evidence="4 7" id="KW-0812">Transmembrane</keyword>
<dbReference type="Gene3D" id="1.20.1250.20">
    <property type="entry name" value="MFS general substrate transporter like domains"/>
    <property type="match status" value="1"/>
</dbReference>
<dbReference type="InterPro" id="IPR005828">
    <property type="entry name" value="MFS_sugar_transport-like"/>
</dbReference>
<dbReference type="RefSeq" id="WP_085137465.1">
    <property type="nucleotide sequence ID" value="NZ_AP022609.1"/>
</dbReference>
<dbReference type="GO" id="GO:0022857">
    <property type="term" value="F:transmembrane transporter activity"/>
    <property type="evidence" value="ECO:0007669"/>
    <property type="project" value="InterPro"/>
</dbReference>
<feature type="transmembrane region" description="Helical" evidence="7">
    <location>
        <begin position="81"/>
        <end position="100"/>
    </location>
</feature>
<dbReference type="InterPro" id="IPR011701">
    <property type="entry name" value="MFS"/>
</dbReference>
<comment type="similarity">
    <text evidence="2">Belongs to the major facilitator superfamily. TCR/Tet family.</text>
</comment>
<evidence type="ECO:0000256" key="2">
    <source>
        <dbReference type="ARBA" id="ARBA00007520"/>
    </source>
</evidence>
<dbReference type="InterPro" id="IPR050930">
    <property type="entry name" value="MFS_Vesicular_Transporter"/>
</dbReference>
<dbReference type="OrthoDB" id="9793283at2"/>
<dbReference type="Pfam" id="PF00083">
    <property type="entry name" value="Sugar_tr"/>
    <property type="match status" value="1"/>
</dbReference>
<comment type="subcellular location">
    <subcellularLocation>
        <location evidence="1">Cell membrane</location>
        <topology evidence="1">Multi-pass membrane protein</topology>
    </subcellularLocation>
</comment>
<dbReference type="Gene3D" id="1.20.1720.10">
    <property type="entry name" value="Multidrug resistance protein D"/>
    <property type="match status" value="1"/>
</dbReference>
<evidence type="ECO:0000256" key="5">
    <source>
        <dbReference type="ARBA" id="ARBA00022989"/>
    </source>
</evidence>
<keyword evidence="6 7" id="KW-0472">Membrane</keyword>
<dbReference type="PROSITE" id="PS00216">
    <property type="entry name" value="SUGAR_TRANSPORT_1"/>
    <property type="match status" value="1"/>
</dbReference>
<dbReference type="CDD" id="cd17325">
    <property type="entry name" value="MFS_MdtG_SLC18_like"/>
    <property type="match status" value="1"/>
</dbReference>
<evidence type="ECO:0000256" key="1">
    <source>
        <dbReference type="ARBA" id="ARBA00004651"/>
    </source>
</evidence>
<evidence type="ECO:0000256" key="4">
    <source>
        <dbReference type="ARBA" id="ARBA00022692"/>
    </source>
</evidence>
<feature type="transmembrane region" description="Helical" evidence="7">
    <location>
        <begin position="248"/>
        <end position="269"/>
    </location>
</feature>
<dbReference type="Pfam" id="PF07690">
    <property type="entry name" value="MFS_1"/>
    <property type="match status" value="1"/>
</dbReference>
<dbReference type="InterPro" id="IPR001958">
    <property type="entry name" value="Tet-R_TetA/multi-R_MdtG-like"/>
</dbReference>
<dbReference type="KEGG" id="mhib:MHIB_22480"/>
<feature type="transmembrane region" description="Helical" evidence="7">
    <location>
        <begin position="140"/>
        <end position="164"/>
    </location>
</feature>
<evidence type="ECO:0000256" key="7">
    <source>
        <dbReference type="SAM" id="Phobius"/>
    </source>
</evidence>
<dbReference type="GO" id="GO:0005886">
    <property type="term" value="C:plasma membrane"/>
    <property type="evidence" value="ECO:0007669"/>
    <property type="project" value="UniProtKB-SubCell"/>
</dbReference>
<accession>A0A7I7X3E3</accession>
<name>A0A7I7X3E3_9MYCO</name>